<dbReference type="InterPro" id="IPR011990">
    <property type="entry name" value="TPR-like_helical_dom_sf"/>
</dbReference>
<keyword evidence="5" id="KW-0998">Cell outer membrane</keyword>
<evidence type="ECO:0000259" key="7">
    <source>
        <dbReference type="Pfam" id="PF14322"/>
    </source>
</evidence>
<sequence length="564" mass="63853">MKDYILYISIVFFLSLFASCDRGLLDDMPLNKKSAYDIFKDSTRVDDFVLGLYTYLPGVYNRFDGEAMLSSATDESTQCKAMHGVRSFNDGSLQPTSHPDMIWADAYAGIRQANLLLDNIGSLYASTSDEKRNAAINEARFVRAFLYFELIKRYAGVPLLKRTYSYDENPNIPRNTFAECIKFIVDECDSVAKYLPTVQPESQMGRASGVAAMALKARTLLYAASPLFNGPSIEGKNDPIVGYGSYNPNRWEDAAKAASELLQHYPGTIDLYRTGTAIFKYGRGFYTPAGNKELLFVKTRAKDNNIEKINAPVGYTNAIGGVCPSQNLIDAYEMSGGKTYDPNAPYSNRDPRFYATIQYNGATWWDRKVETFMGGLDAEDATLNATKTGYYLRKFSDPEAIIFGATKTGLHYFPYFRVAEVLLNYAEAMNEAYGPETDYFGNGRTAKWAIDEVRSRVSMPSLPEGLSYSEMKDRIMHERQIELAFEEHRHWDLRRWKKAKDILNGLELKGITITRTIDEPTGNITYTYTPKVVEKRVFTDKMYLYPIHTGEILKNKALVQNPLW</sequence>
<keyword evidence="4" id="KW-0472">Membrane</keyword>
<dbReference type="Gene3D" id="1.25.40.390">
    <property type="match status" value="1"/>
</dbReference>
<dbReference type="GO" id="GO:0009279">
    <property type="term" value="C:cell outer membrane"/>
    <property type="evidence" value="ECO:0007669"/>
    <property type="project" value="UniProtKB-SubCell"/>
</dbReference>
<dbReference type="Proteomes" id="UP000594042">
    <property type="component" value="Chromosome"/>
</dbReference>
<dbReference type="AlphaFoldDB" id="A0A7G1HXY5"/>
<reference evidence="9" key="1">
    <citation type="submission" date="2020-07" db="EMBL/GenBank/DDBJ databases">
        <title>Complete genome sequencing of Coprobacter sp. strain 2CBH44.</title>
        <authorList>
            <person name="Sakamoto M."/>
            <person name="Murakami T."/>
            <person name="Mori H."/>
        </authorList>
    </citation>
    <scope>NUCLEOTIDE SEQUENCE [LARGE SCALE GENOMIC DNA]</scope>
    <source>
        <strain evidence="9">2CBH44</strain>
    </source>
</reference>
<evidence type="ECO:0000313" key="8">
    <source>
        <dbReference type="EMBL" id="BCI64559.1"/>
    </source>
</evidence>
<dbReference type="PROSITE" id="PS51257">
    <property type="entry name" value="PROKAR_LIPOPROTEIN"/>
    <property type="match status" value="1"/>
</dbReference>
<accession>A0A7G1HXY5</accession>
<evidence type="ECO:0000313" key="9">
    <source>
        <dbReference type="Proteomes" id="UP000594042"/>
    </source>
</evidence>
<dbReference type="InterPro" id="IPR012944">
    <property type="entry name" value="SusD_RagB_dom"/>
</dbReference>
<dbReference type="Pfam" id="PF07980">
    <property type="entry name" value="SusD_RagB"/>
    <property type="match status" value="1"/>
</dbReference>
<evidence type="ECO:0000259" key="6">
    <source>
        <dbReference type="Pfam" id="PF07980"/>
    </source>
</evidence>
<name>A0A7G1HXY5_9BACT</name>
<evidence type="ECO:0008006" key="10">
    <source>
        <dbReference type="Google" id="ProtNLM"/>
    </source>
</evidence>
<dbReference type="SUPFAM" id="SSF48452">
    <property type="entry name" value="TPR-like"/>
    <property type="match status" value="1"/>
</dbReference>
<evidence type="ECO:0000256" key="1">
    <source>
        <dbReference type="ARBA" id="ARBA00004442"/>
    </source>
</evidence>
<dbReference type="EMBL" id="AP023322">
    <property type="protein sequence ID" value="BCI64559.1"/>
    <property type="molecule type" value="Genomic_DNA"/>
</dbReference>
<feature type="domain" description="SusD-like N-terminal" evidence="7">
    <location>
        <begin position="39"/>
        <end position="220"/>
    </location>
</feature>
<proteinExistence type="inferred from homology"/>
<dbReference type="InterPro" id="IPR033985">
    <property type="entry name" value="SusD-like_N"/>
</dbReference>
<evidence type="ECO:0000256" key="4">
    <source>
        <dbReference type="ARBA" id="ARBA00023136"/>
    </source>
</evidence>
<gene>
    <name evidence="8" type="ORF">Cop2CBH44_29120</name>
</gene>
<dbReference type="RefSeq" id="WP_200755107.1">
    <property type="nucleotide sequence ID" value="NZ_AP023322.1"/>
</dbReference>
<feature type="domain" description="RagB/SusD" evidence="6">
    <location>
        <begin position="312"/>
        <end position="564"/>
    </location>
</feature>
<dbReference type="Pfam" id="PF14322">
    <property type="entry name" value="SusD-like_3"/>
    <property type="match status" value="1"/>
</dbReference>
<comment type="similarity">
    <text evidence="2">Belongs to the SusD family.</text>
</comment>
<keyword evidence="9" id="KW-1185">Reference proteome</keyword>
<evidence type="ECO:0000256" key="3">
    <source>
        <dbReference type="ARBA" id="ARBA00022729"/>
    </source>
</evidence>
<protein>
    <recommendedName>
        <fullName evidence="10">RagB/SusD family nutrient uptake outer membrane protein</fullName>
    </recommendedName>
</protein>
<organism evidence="8 9">
    <name type="scientific">Coprobacter secundus subsp. similis</name>
    <dbReference type="NCBI Taxonomy" id="2751153"/>
    <lineage>
        <taxon>Bacteria</taxon>
        <taxon>Pseudomonadati</taxon>
        <taxon>Bacteroidota</taxon>
        <taxon>Bacteroidia</taxon>
        <taxon>Bacteroidales</taxon>
        <taxon>Barnesiellaceae</taxon>
        <taxon>Coprobacter</taxon>
    </lineage>
</organism>
<dbReference type="KEGG" id="copr:Cop2CBH44_29120"/>
<evidence type="ECO:0000256" key="5">
    <source>
        <dbReference type="ARBA" id="ARBA00023237"/>
    </source>
</evidence>
<comment type="subcellular location">
    <subcellularLocation>
        <location evidence="1">Cell outer membrane</location>
    </subcellularLocation>
</comment>
<keyword evidence="3" id="KW-0732">Signal</keyword>
<evidence type="ECO:0000256" key="2">
    <source>
        <dbReference type="ARBA" id="ARBA00006275"/>
    </source>
</evidence>